<dbReference type="InterPro" id="IPR000742">
    <property type="entry name" value="EGF"/>
</dbReference>
<dbReference type="CDD" id="cd14066">
    <property type="entry name" value="STKc_IRAK"/>
    <property type="match status" value="1"/>
</dbReference>
<comment type="subcellular location">
    <subcellularLocation>
        <location evidence="1">Membrane</location>
        <topology evidence="1">Single-pass type I membrane protein</topology>
    </subcellularLocation>
</comment>
<sequence length="746" mass="83102">MVSTTTVIMIALVFLIGIAASNDSQTQALKGCRSSCGDIQIPYPFGVGNSVNTGKNCSLSRKFNLVCKNSNLYRGSIPIIAINITKGQVDMVIPISKTCYVKNYGHTITVGNEPWLRSTYTISSADNKFISVGCDTYGYLNSFFDGATYSTGCLTRCYRESTMITDGKCSGIGCCQVDIPAGMRNNTVQAFSFENFNRSLGFNNCSYAFVAKNGNYTFSRDHLENLPYERMAVVFDWSVGNETCEDSFKSKTNVCKGNSNCEKSETGNGYLCKCKEGYEGNPYHPIGCIDMDECKIGKHDCISEGNCINTIGSYKCFCPKGQTGNGTKEQGPCRHQNLLPKVVIGTSAGSIALVVATSLFILTHHKRKHIQLKEKFFKQNGGLMLLQQLSSREESSSVTQIFTSQELRKATNNYDENLILGRGGYGTVFKGYLDDNRVVAVKKSRIVDQSQTEQFINEVIVLSQINHRNIVKLLGCCLEEEVPLLVYEFVNNGTLFDFIHNQNNAKNLLTWKTRLRIAAEAASALSYLHSAASIPIIHRDVKSANILLDDTLTAKVSDFGASRLVPLDQEALATMVQGTIGYLDPEYMQTSQLTEKSDVYSFGVVLVELLTSEKPLSFDRTEEKRSLALYFLSYLKEDRLLEILQVDLLSEENMQEIEEVAILAAKCLRLNGDERPSMKEVAMELEGLRLMQRHPWINENKNLEETHYLLSKSSSKTYELGDSSCHRNDGYDTFSDQVLISFDDGR</sequence>
<comment type="caution">
    <text evidence="18">The sequence shown here is derived from an EMBL/GenBank/DDBJ whole genome shotgun (WGS) entry which is preliminary data.</text>
</comment>
<comment type="caution">
    <text evidence="13">Lacks conserved residue(s) required for the propagation of feature annotation.</text>
</comment>
<dbReference type="PROSITE" id="PS50011">
    <property type="entry name" value="PROTEIN_KINASE_DOM"/>
    <property type="match status" value="1"/>
</dbReference>
<dbReference type="PANTHER" id="PTHR27005:SF470">
    <property type="entry name" value="ASSOCIATED KINASE-LIKE PROTEIN, PUTATIVE-RELATED"/>
    <property type="match status" value="1"/>
</dbReference>
<evidence type="ECO:0000313" key="18">
    <source>
        <dbReference type="EMBL" id="MED6144462.1"/>
    </source>
</evidence>
<evidence type="ECO:0000256" key="9">
    <source>
        <dbReference type="ARBA" id="ARBA00023157"/>
    </source>
</evidence>
<dbReference type="SUPFAM" id="SSF57196">
    <property type="entry name" value="EGF/Laminin"/>
    <property type="match status" value="1"/>
</dbReference>
<dbReference type="Gene3D" id="2.10.25.10">
    <property type="entry name" value="Laminin"/>
    <property type="match status" value="1"/>
</dbReference>
<dbReference type="InterPro" id="IPR000719">
    <property type="entry name" value="Prot_kinase_dom"/>
</dbReference>
<evidence type="ECO:0000256" key="15">
    <source>
        <dbReference type="SAM" id="SignalP"/>
    </source>
</evidence>
<dbReference type="PROSITE" id="PS00108">
    <property type="entry name" value="PROTEIN_KINASE_ST"/>
    <property type="match status" value="1"/>
</dbReference>
<evidence type="ECO:0000256" key="10">
    <source>
        <dbReference type="ARBA" id="ARBA00023180"/>
    </source>
</evidence>
<dbReference type="InterPro" id="IPR049883">
    <property type="entry name" value="NOTCH1_EGF-like"/>
</dbReference>
<comment type="catalytic activity">
    <reaction evidence="12">
        <text>L-threonyl-[protein] + ATP = O-phospho-L-threonyl-[protein] + ADP + H(+)</text>
        <dbReference type="Rhea" id="RHEA:46608"/>
        <dbReference type="Rhea" id="RHEA-COMP:11060"/>
        <dbReference type="Rhea" id="RHEA-COMP:11605"/>
        <dbReference type="ChEBI" id="CHEBI:15378"/>
        <dbReference type="ChEBI" id="CHEBI:30013"/>
        <dbReference type="ChEBI" id="CHEBI:30616"/>
        <dbReference type="ChEBI" id="CHEBI:61977"/>
        <dbReference type="ChEBI" id="CHEBI:456216"/>
    </reaction>
</comment>
<feature type="domain" description="EGF-like" evidence="17">
    <location>
        <begin position="290"/>
        <end position="328"/>
    </location>
</feature>
<keyword evidence="2" id="KW-0723">Serine/threonine-protein kinase</keyword>
<gene>
    <name evidence="18" type="ORF">PIB30_015889</name>
</gene>
<dbReference type="Pfam" id="PF07645">
    <property type="entry name" value="EGF_CA"/>
    <property type="match status" value="1"/>
</dbReference>
<evidence type="ECO:0000256" key="12">
    <source>
        <dbReference type="ARBA" id="ARBA00047951"/>
    </source>
</evidence>
<dbReference type="InterPro" id="IPR011009">
    <property type="entry name" value="Kinase-like_dom_sf"/>
</dbReference>
<dbReference type="InterPro" id="IPR008271">
    <property type="entry name" value="Ser/Thr_kinase_AS"/>
</dbReference>
<evidence type="ECO:0000256" key="4">
    <source>
        <dbReference type="ARBA" id="ARBA00022679"/>
    </source>
</evidence>
<keyword evidence="9" id="KW-1015">Disulfide bond</keyword>
<dbReference type="SMART" id="SM00220">
    <property type="entry name" value="S_TKc"/>
    <property type="match status" value="1"/>
</dbReference>
<dbReference type="PROSITE" id="PS00107">
    <property type="entry name" value="PROTEIN_KINASE_ATP"/>
    <property type="match status" value="1"/>
</dbReference>
<evidence type="ECO:0000259" key="17">
    <source>
        <dbReference type="PROSITE" id="PS50026"/>
    </source>
</evidence>
<accession>A0ABU6T702</accession>
<keyword evidence="8 14" id="KW-0067">ATP-binding</keyword>
<dbReference type="InterPro" id="IPR045274">
    <property type="entry name" value="WAK-like"/>
</dbReference>
<keyword evidence="10" id="KW-0325">Glycoprotein</keyword>
<evidence type="ECO:0000256" key="6">
    <source>
        <dbReference type="ARBA" id="ARBA00022741"/>
    </source>
</evidence>
<evidence type="ECO:0000256" key="3">
    <source>
        <dbReference type="ARBA" id="ARBA00022536"/>
    </source>
</evidence>
<feature type="domain" description="Protein kinase" evidence="16">
    <location>
        <begin position="414"/>
        <end position="697"/>
    </location>
</feature>
<keyword evidence="5 15" id="KW-0732">Signal</keyword>
<feature type="binding site" evidence="14">
    <location>
        <position position="443"/>
    </location>
    <ligand>
        <name>ATP</name>
        <dbReference type="ChEBI" id="CHEBI:30616"/>
    </ligand>
</feature>
<comment type="catalytic activity">
    <reaction evidence="11">
        <text>L-seryl-[protein] + ATP = O-phospho-L-seryl-[protein] + ADP + H(+)</text>
        <dbReference type="Rhea" id="RHEA:17989"/>
        <dbReference type="Rhea" id="RHEA-COMP:9863"/>
        <dbReference type="Rhea" id="RHEA-COMP:11604"/>
        <dbReference type="ChEBI" id="CHEBI:15378"/>
        <dbReference type="ChEBI" id="CHEBI:29999"/>
        <dbReference type="ChEBI" id="CHEBI:30616"/>
        <dbReference type="ChEBI" id="CHEBI:83421"/>
        <dbReference type="ChEBI" id="CHEBI:456216"/>
    </reaction>
</comment>
<keyword evidence="3 13" id="KW-0245">EGF-like domain</keyword>
<evidence type="ECO:0000256" key="1">
    <source>
        <dbReference type="ARBA" id="ARBA00004479"/>
    </source>
</evidence>
<dbReference type="Gene3D" id="3.30.200.20">
    <property type="entry name" value="Phosphorylase Kinase, domain 1"/>
    <property type="match status" value="1"/>
</dbReference>
<dbReference type="EMBL" id="JASCZI010090665">
    <property type="protein sequence ID" value="MED6144462.1"/>
    <property type="molecule type" value="Genomic_DNA"/>
</dbReference>
<dbReference type="SMART" id="SM00181">
    <property type="entry name" value="EGF"/>
    <property type="match status" value="2"/>
</dbReference>
<reference evidence="18 19" key="1">
    <citation type="journal article" date="2023" name="Plants (Basel)">
        <title>Bridging the Gap: Combining Genomics and Transcriptomics Approaches to Understand Stylosanthes scabra, an Orphan Legume from the Brazilian Caatinga.</title>
        <authorList>
            <person name="Ferreira-Neto J.R.C."/>
            <person name="da Silva M.D."/>
            <person name="Binneck E."/>
            <person name="de Melo N.F."/>
            <person name="da Silva R.H."/>
            <person name="de Melo A.L.T.M."/>
            <person name="Pandolfi V."/>
            <person name="Bustamante F.O."/>
            <person name="Brasileiro-Vidal A.C."/>
            <person name="Benko-Iseppon A.M."/>
        </authorList>
    </citation>
    <scope>NUCLEOTIDE SEQUENCE [LARGE SCALE GENOMIC DNA]</scope>
    <source>
        <tissue evidence="18">Leaves</tissue>
    </source>
</reference>
<evidence type="ECO:0000256" key="11">
    <source>
        <dbReference type="ARBA" id="ARBA00047558"/>
    </source>
</evidence>
<keyword evidence="19" id="KW-1185">Reference proteome</keyword>
<dbReference type="PROSITE" id="PS00010">
    <property type="entry name" value="ASX_HYDROXYL"/>
    <property type="match status" value="1"/>
</dbReference>
<dbReference type="Pfam" id="PF00069">
    <property type="entry name" value="Pkinase"/>
    <property type="match status" value="1"/>
</dbReference>
<evidence type="ECO:0000256" key="7">
    <source>
        <dbReference type="ARBA" id="ARBA00022777"/>
    </source>
</evidence>
<dbReference type="PANTHER" id="PTHR27005">
    <property type="entry name" value="WALL-ASSOCIATED RECEPTOR KINASE-LIKE 21"/>
    <property type="match status" value="1"/>
</dbReference>
<dbReference type="SMART" id="SM00179">
    <property type="entry name" value="EGF_CA"/>
    <property type="match status" value="1"/>
</dbReference>
<protein>
    <submittedName>
        <fullName evidence="18">Uncharacterized protein</fullName>
    </submittedName>
</protein>
<name>A0ABU6T702_9FABA</name>
<dbReference type="InterPro" id="IPR018097">
    <property type="entry name" value="EGF_Ca-bd_CS"/>
</dbReference>
<dbReference type="Pfam" id="PF13947">
    <property type="entry name" value="GUB_WAK_bind"/>
    <property type="match status" value="1"/>
</dbReference>
<evidence type="ECO:0000256" key="2">
    <source>
        <dbReference type="ARBA" id="ARBA00022527"/>
    </source>
</evidence>
<evidence type="ECO:0000256" key="14">
    <source>
        <dbReference type="PROSITE-ProRule" id="PRU10141"/>
    </source>
</evidence>
<evidence type="ECO:0000256" key="13">
    <source>
        <dbReference type="PROSITE-ProRule" id="PRU00076"/>
    </source>
</evidence>
<dbReference type="InterPro" id="IPR017441">
    <property type="entry name" value="Protein_kinase_ATP_BS"/>
</dbReference>
<evidence type="ECO:0000256" key="8">
    <source>
        <dbReference type="ARBA" id="ARBA00022840"/>
    </source>
</evidence>
<dbReference type="InterPro" id="IPR000152">
    <property type="entry name" value="EGF-type_Asp/Asn_hydroxyl_site"/>
</dbReference>
<feature type="chain" id="PRO_5045844661" evidence="15">
    <location>
        <begin position="21"/>
        <end position="746"/>
    </location>
</feature>
<dbReference type="InterPro" id="IPR025287">
    <property type="entry name" value="WAK_GUB"/>
</dbReference>
<dbReference type="Gene3D" id="1.10.510.10">
    <property type="entry name" value="Transferase(Phosphotransferase) domain 1"/>
    <property type="match status" value="1"/>
</dbReference>
<dbReference type="PROSITE" id="PS50026">
    <property type="entry name" value="EGF_3"/>
    <property type="match status" value="1"/>
</dbReference>
<dbReference type="PROSITE" id="PS01187">
    <property type="entry name" value="EGF_CA"/>
    <property type="match status" value="1"/>
</dbReference>
<evidence type="ECO:0000259" key="16">
    <source>
        <dbReference type="PROSITE" id="PS50011"/>
    </source>
</evidence>
<proteinExistence type="predicted"/>
<feature type="signal peptide" evidence="15">
    <location>
        <begin position="1"/>
        <end position="20"/>
    </location>
</feature>
<dbReference type="Proteomes" id="UP001341840">
    <property type="component" value="Unassembled WGS sequence"/>
</dbReference>
<evidence type="ECO:0000256" key="5">
    <source>
        <dbReference type="ARBA" id="ARBA00022729"/>
    </source>
</evidence>
<keyword evidence="4" id="KW-0808">Transferase</keyword>
<dbReference type="InterPro" id="IPR001881">
    <property type="entry name" value="EGF-like_Ca-bd_dom"/>
</dbReference>
<dbReference type="SUPFAM" id="SSF56112">
    <property type="entry name" value="Protein kinase-like (PK-like)"/>
    <property type="match status" value="1"/>
</dbReference>
<keyword evidence="7" id="KW-0418">Kinase</keyword>
<organism evidence="18 19">
    <name type="scientific">Stylosanthes scabra</name>
    <dbReference type="NCBI Taxonomy" id="79078"/>
    <lineage>
        <taxon>Eukaryota</taxon>
        <taxon>Viridiplantae</taxon>
        <taxon>Streptophyta</taxon>
        <taxon>Embryophyta</taxon>
        <taxon>Tracheophyta</taxon>
        <taxon>Spermatophyta</taxon>
        <taxon>Magnoliopsida</taxon>
        <taxon>eudicotyledons</taxon>
        <taxon>Gunneridae</taxon>
        <taxon>Pentapetalae</taxon>
        <taxon>rosids</taxon>
        <taxon>fabids</taxon>
        <taxon>Fabales</taxon>
        <taxon>Fabaceae</taxon>
        <taxon>Papilionoideae</taxon>
        <taxon>50 kb inversion clade</taxon>
        <taxon>dalbergioids sensu lato</taxon>
        <taxon>Dalbergieae</taxon>
        <taxon>Pterocarpus clade</taxon>
        <taxon>Stylosanthes</taxon>
    </lineage>
</organism>
<evidence type="ECO:0000313" key="19">
    <source>
        <dbReference type="Proteomes" id="UP001341840"/>
    </source>
</evidence>
<keyword evidence="6 14" id="KW-0547">Nucleotide-binding</keyword>
<dbReference type="CDD" id="cd00054">
    <property type="entry name" value="EGF_CA"/>
    <property type="match status" value="1"/>
</dbReference>